<dbReference type="InterPro" id="IPR020841">
    <property type="entry name" value="PKS_Beta-ketoAc_synthase_dom"/>
</dbReference>
<evidence type="ECO:0000313" key="6">
    <source>
        <dbReference type="Proteomes" id="UP000807371"/>
    </source>
</evidence>
<dbReference type="EMBL" id="JACYXC010000001">
    <property type="protein sequence ID" value="MBH5335065.1"/>
    <property type="molecule type" value="Genomic_DNA"/>
</dbReference>
<gene>
    <name evidence="5" type="ORF">IHE55_09760</name>
</gene>
<dbReference type="InterPro" id="IPR000794">
    <property type="entry name" value="Beta-ketoacyl_synthase"/>
</dbReference>
<comment type="similarity">
    <text evidence="1 3">Belongs to the thiolase-like superfamily. Beta-ketoacyl-ACP synthases family.</text>
</comment>
<evidence type="ECO:0000256" key="2">
    <source>
        <dbReference type="ARBA" id="ARBA00022679"/>
    </source>
</evidence>
<dbReference type="Proteomes" id="UP000807371">
    <property type="component" value="Unassembled WGS sequence"/>
</dbReference>
<dbReference type="Gene3D" id="3.40.47.10">
    <property type="match status" value="2"/>
</dbReference>
<dbReference type="Pfam" id="PF02801">
    <property type="entry name" value="Ketoacyl-synt_C"/>
    <property type="match status" value="1"/>
</dbReference>
<dbReference type="PANTHER" id="PTHR11712">
    <property type="entry name" value="POLYKETIDE SYNTHASE-RELATED"/>
    <property type="match status" value="1"/>
</dbReference>
<protein>
    <submittedName>
        <fullName evidence="5">3-oxoacyl-ACP synthase</fullName>
    </submittedName>
</protein>
<organism evidence="5 6">
    <name type="scientific">Streptomyces pactum</name>
    <dbReference type="NCBI Taxonomy" id="68249"/>
    <lineage>
        <taxon>Bacteria</taxon>
        <taxon>Bacillati</taxon>
        <taxon>Actinomycetota</taxon>
        <taxon>Actinomycetes</taxon>
        <taxon>Kitasatosporales</taxon>
        <taxon>Streptomycetaceae</taxon>
        <taxon>Streptomyces</taxon>
    </lineage>
</organism>
<dbReference type="SUPFAM" id="SSF53901">
    <property type="entry name" value="Thiolase-like"/>
    <property type="match status" value="2"/>
</dbReference>
<reference evidence="5 6" key="1">
    <citation type="submission" date="2020-09" db="EMBL/GenBank/DDBJ databases">
        <title>Biosynthesis of the nuclear factor of activated T cells inhibitor NFAT-133 and its congeners in Streptomyces pactum.</title>
        <authorList>
            <person name="Zhou W."/>
            <person name="Posri P."/>
            <person name="Abugrain M.E."/>
            <person name="Weisberg A.J."/>
            <person name="Chang J.H."/>
            <person name="Mahmud T."/>
        </authorList>
    </citation>
    <scope>NUCLEOTIDE SEQUENCE [LARGE SCALE GENOMIC DNA]</scope>
    <source>
        <strain evidence="5 6">ATCC 27456</strain>
    </source>
</reference>
<evidence type="ECO:0000256" key="3">
    <source>
        <dbReference type="RuleBase" id="RU003694"/>
    </source>
</evidence>
<keyword evidence="6" id="KW-1185">Reference proteome</keyword>
<dbReference type="InterPro" id="IPR016039">
    <property type="entry name" value="Thiolase-like"/>
</dbReference>
<keyword evidence="2 3" id="KW-0808">Transferase</keyword>
<dbReference type="InterPro" id="IPR014031">
    <property type="entry name" value="Ketoacyl_synth_C"/>
</dbReference>
<dbReference type="InterPro" id="IPR014030">
    <property type="entry name" value="Ketoacyl_synth_N"/>
</dbReference>
<evidence type="ECO:0000259" key="4">
    <source>
        <dbReference type="PROSITE" id="PS52004"/>
    </source>
</evidence>
<dbReference type="SMART" id="SM00825">
    <property type="entry name" value="PKS_KS"/>
    <property type="match status" value="1"/>
</dbReference>
<name>A0ABS0NIQ0_9ACTN</name>
<proteinExistence type="inferred from homology"/>
<dbReference type="Pfam" id="PF00109">
    <property type="entry name" value="ketoacyl-synt"/>
    <property type="match status" value="1"/>
</dbReference>
<feature type="domain" description="Ketosynthase family 3 (KS3)" evidence="4">
    <location>
        <begin position="1"/>
        <end position="377"/>
    </location>
</feature>
<accession>A0ABS0NIQ0</accession>
<comment type="caution">
    <text evidence="5">The sequence shown here is derived from an EMBL/GenBank/DDBJ whole genome shotgun (WGS) entry which is preliminary data.</text>
</comment>
<dbReference type="PANTHER" id="PTHR11712:SF336">
    <property type="entry name" value="3-OXOACYL-[ACYL-CARRIER-PROTEIN] SYNTHASE, MITOCHONDRIAL"/>
    <property type="match status" value="1"/>
</dbReference>
<evidence type="ECO:0000313" key="5">
    <source>
        <dbReference type="EMBL" id="MBH5335065.1"/>
    </source>
</evidence>
<sequence length="380" mass="39460">MSPLITGTGARVSVGDGVEEMFRALCAGTSGIAELRGFDRTRYRAQHAYEIDDRPPGGGDVPGRATRWLLSAVEEAVTRAGLGEDLSGVPVLVGTGLRELRSAELAYRDGAPFAMERMHFGTALRERFGADRTYTVANACSASLHTLAMGADLLDAGLADTVVVAGVDAITESMYGLVDRVHLEPPRRVQPFDRARRGVVMGDGAAAVVLRREEPGAAGTALARLCAVSMNCDAHHVTAPDARGIAEAVREAHWKAGVKPRDIDLVMLHGTGTLLNDEAEATAIGQVFGEDAGVPLMTAVKSMTGHTSGSSGLVSLIVALKAMETGQVPPTLGLTDPVAEAAAFRFATAPVHGAAIGVAQVGAYGFGGVNAVAVVERTAR</sequence>
<evidence type="ECO:0000256" key="1">
    <source>
        <dbReference type="ARBA" id="ARBA00008467"/>
    </source>
</evidence>
<dbReference type="PROSITE" id="PS52004">
    <property type="entry name" value="KS3_2"/>
    <property type="match status" value="1"/>
</dbReference>